<keyword evidence="3" id="KW-1185">Reference proteome</keyword>
<feature type="region of interest" description="Disordered" evidence="1">
    <location>
        <begin position="1"/>
        <end position="94"/>
    </location>
</feature>
<sequence>MSGGGSRVSIPADTFHEVRRKRDKRKENVRDPNDARWRPGVQGRGGRGGRGKLNYSSHSLPSDDVAGRNVTSGKENGLNQGTDKANTSFSSTTTTLDTDNNSAKFTSSFQCFIASYVVLTSKQHDLPDGLCELSLFIDLAIIIASDVANGPSKTDHPLSSQGSHVSGASGIAPWEENSGAVTTKSETSGINSSDVIYGSASGQSVLGSDHSAENRTAAPVFEVSTSISDLKLCYKQQTALYLQQSSSPKWFTERLIPIMVLPIGEEATDKRHLCLIKSGNQNQYK</sequence>
<dbReference type="GO" id="GO:0051082">
    <property type="term" value="F:unfolded protein binding"/>
    <property type="evidence" value="ECO:0007669"/>
    <property type="project" value="TreeGrafter"/>
</dbReference>
<feature type="region of interest" description="Disordered" evidence="1">
    <location>
        <begin position="152"/>
        <end position="172"/>
    </location>
</feature>
<dbReference type="InterPro" id="IPR044277">
    <property type="entry name" value="GIP1"/>
</dbReference>
<evidence type="ECO:0000313" key="3">
    <source>
        <dbReference type="Proteomes" id="UP000317650"/>
    </source>
</evidence>
<dbReference type="EMBL" id="PYDT01000004">
    <property type="protein sequence ID" value="THU64028.1"/>
    <property type="molecule type" value="Genomic_DNA"/>
</dbReference>
<feature type="compositionally biased region" description="Basic and acidic residues" evidence="1">
    <location>
        <begin position="25"/>
        <end position="37"/>
    </location>
</feature>
<reference evidence="2 3" key="1">
    <citation type="journal article" date="2019" name="Nat. Plants">
        <title>Genome sequencing of Musa balbisiana reveals subgenome evolution and function divergence in polyploid bananas.</title>
        <authorList>
            <person name="Yao X."/>
        </authorList>
    </citation>
    <scope>NUCLEOTIDE SEQUENCE [LARGE SCALE GENOMIC DNA]</scope>
    <source>
        <strain evidence="3">cv. DH-PKW</strain>
        <tissue evidence="2">Leaves</tissue>
    </source>
</reference>
<evidence type="ECO:0000313" key="2">
    <source>
        <dbReference type="EMBL" id="THU64028.1"/>
    </source>
</evidence>
<dbReference type="STRING" id="52838.A0A4S8JP42"/>
<evidence type="ECO:0000256" key="1">
    <source>
        <dbReference type="SAM" id="MobiDB-lite"/>
    </source>
</evidence>
<dbReference type="PANTHER" id="PTHR46775:SF1">
    <property type="entry name" value="FLOCCULATION PROTEIN (DUF1296)"/>
    <property type="match status" value="1"/>
</dbReference>
<organism evidence="2 3">
    <name type="scientific">Musa balbisiana</name>
    <name type="common">Banana</name>
    <dbReference type="NCBI Taxonomy" id="52838"/>
    <lineage>
        <taxon>Eukaryota</taxon>
        <taxon>Viridiplantae</taxon>
        <taxon>Streptophyta</taxon>
        <taxon>Embryophyta</taxon>
        <taxon>Tracheophyta</taxon>
        <taxon>Spermatophyta</taxon>
        <taxon>Magnoliopsida</taxon>
        <taxon>Liliopsida</taxon>
        <taxon>Zingiberales</taxon>
        <taxon>Musaceae</taxon>
        <taxon>Musa</taxon>
    </lineage>
</organism>
<dbReference type="AlphaFoldDB" id="A0A4S8JP42"/>
<gene>
    <name evidence="2" type="ORF">C4D60_Mb01t22120</name>
</gene>
<dbReference type="PANTHER" id="PTHR46775">
    <property type="entry name" value="FLOCCULATION PROTEIN (DUF1296)"/>
    <property type="match status" value="1"/>
</dbReference>
<accession>A0A4S8JP42</accession>
<comment type="caution">
    <text evidence="2">The sequence shown here is derived from an EMBL/GenBank/DDBJ whole genome shotgun (WGS) entry which is preliminary data.</text>
</comment>
<feature type="compositionally biased region" description="Polar residues" evidence="1">
    <location>
        <begin position="157"/>
        <end position="166"/>
    </location>
</feature>
<proteinExistence type="predicted"/>
<name>A0A4S8JP42_MUSBA</name>
<protein>
    <submittedName>
        <fullName evidence="2">Uncharacterized protein</fullName>
    </submittedName>
</protein>
<feature type="compositionally biased region" description="Polar residues" evidence="1">
    <location>
        <begin position="69"/>
        <end position="85"/>
    </location>
</feature>
<dbReference type="Proteomes" id="UP000317650">
    <property type="component" value="Chromosome 1"/>
</dbReference>